<evidence type="ECO:0000256" key="1">
    <source>
        <dbReference type="SAM" id="Coils"/>
    </source>
</evidence>
<dbReference type="KEGG" id="cre:CHLRE_07g317400v5"/>
<dbReference type="GeneID" id="66053963"/>
<feature type="coiled-coil region" evidence="1">
    <location>
        <begin position="84"/>
        <end position="147"/>
    </location>
</feature>
<dbReference type="AlphaFoldDB" id="A0A2K3DIT0"/>
<gene>
    <name evidence="2" type="ORF">CHLRE_07g317400v5</name>
</gene>
<reference evidence="2 3" key="1">
    <citation type="journal article" date="2007" name="Science">
        <title>The Chlamydomonas genome reveals the evolution of key animal and plant functions.</title>
        <authorList>
            <person name="Merchant S.S."/>
            <person name="Prochnik S.E."/>
            <person name="Vallon O."/>
            <person name="Harris E.H."/>
            <person name="Karpowicz S.J."/>
            <person name="Witman G.B."/>
            <person name="Terry A."/>
            <person name="Salamov A."/>
            <person name="Fritz-Laylin L.K."/>
            <person name="Marechal-Drouard L."/>
            <person name="Marshall W.F."/>
            <person name="Qu L.H."/>
            <person name="Nelson D.R."/>
            <person name="Sanderfoot A.A."/>
            <person name="Spalding M.H."/>
            <person name="Kapitonov V.V."/>
            <person name="Ren Q."/>
            <person name="Ferris P."/>
            <person name="Lindquist E."/>
            <person name="Shapiro H."/>
            <person name="Lucas S.M."/>
            <person name="Grimwood J."/>
            <person name="Schmutz J."/>
            <person name="Cardol P."/>
            <person name="Cerutti H."/>
            <person name="Chanfreau G."/>
            <person name="Chen C.L."/>
            <person name="Cognat V."/>
            <person name="Croft M.T."/>
            <person name="Dent R."/>
            <person name="Dutcher S."/>
            <person name="Fernandez E."/>
            <person name="Fukuzawa H."/>
            <person name="Gonzalez-Ballester D."/>
            <person name="Gonzalez-Halphen D."/>
            <person name="Hallmann A."/>
            <person name="Hanikenne M."/>
            <person name="Hippler M."/>
            <person name="Inwood W."/>
            <person name="Jabbari K."/>
            <person name="Kalanon M."/>
            <person name="Kuras R."/>
            <person name="Lefebvre P.A."/>
            <person name="Lemaire S.D."/>
            <person name="Lobanov A.V."/>
            <person name="Lohr M."/>
            <person name="Manuell A."/>
            <person name="Meier I."/>
            <person name="Mets L."/>
            <person name="Mittag M."/>
            <person name="Mittelmeier T."/>
            <person name="Moroney J.V."/>
            <person name="Moseley J."/>
            <person name="Napoli C."/>
            <person name="Nedelcu A.M."/>
            <person name="Niyogi K."/>
            <person name="Novoselov S.V."/>
            <person name="Paulsen I.T."/>
            <person name="Pazour G."/>
            <person name="Purton S."/>
            <person name="Ral J.P."/>
            <person name="Riano-Pachon D.M."/>
            <person name="Riekhof W."/>
            <person name="Rymarquis L."/>
            <person name="Schroda M."/>
            <person name="Stern D."/>
            <person name="Umen J."/>
            <person name="Willows R."/>
            <person name="Wilson N."/>
            <person name="Zimmer S.L."/>
            <person name="Allmer J."/>
            <person name="Balk J."/>
            <person name="Bisova K."/>
            <person name="Chen C.J."/>
            <person name="Elias M."/>
            <person name="Gendler K."/>
            <person name="Hauser C."/>
            <person name="Lamb M.R."/>
            <person name="Ledford H."/>
            <person name="Long J.C."/>
            <person name="Minagawa J."/>
            <person name="Page M.D."/>
            <person name="Pan J."/>
            <person name="Pootakham W."/>
            <person name="Roje S."/>
            <person name="Rose A."/>
            <person name="Stahlberg E."/>
            <person name="Terauchi A.M."/>
            <person name="Yang P."/>
            <person name="Ball S."/>
            <person name="Bowler C."/>
            <person name="Dieckmann C.L."/>
            <person name="Gladyshev V.N."/>
            <person name="Green P."/>
            <person name="Jorgensen R."/>
            <person name="Mayfield S."/>
            <person name="Mueller-Roeber B."/>
            <person name="Rajamani S."/>
            <person name="Sayre R.T."/>
            <person name="Brokstein P."/>
            <person name="Dubchak I."/>
            <person name="Goodstein D."/>
            <person name="Hornick L."/>
            <person name="Huang Y.W."/>
            <person name="Jhaveri J."/>
            <person name="Luo Y."/>
            <person name="Martinez D."/>
            <person name="Ngau W.C."/>
            <person name="Otillar B."/>
            <person name="Poliakov A."/>
            <person name="Porter A."/>
            <person name="Szajkowski L."/>
            <person name="Werner G."/>
            <person name="Zhou K."/>
            <person name="Grigoriev I.V."/>
            <person name="Rokhsar D.S."/>
            <person name="Grossman A.R."/>
        </authorList>
    </citation>
    <scope>NUCLEOTIDE SEQUENCE [LARGE SCALE GENOMIC DNA]</scope>
    <source>
        <strain evidence="3">CC-503</strain>
    </source>
</reference>
<name>A0A2K3DIT0_CHLRE</name>
<dbReference type="PANTHER" id="PTHR43049:SF1">
    <property type="entry name" value="EARLY ENDOSOME ANTIGEN"/>
    <property type="match status" value="1"/>
</dbReference>
<dbReference type="PANTHER" id="PTHR43049">
    <property type="entry name" value="EARLY ENDOSOME ANTIGEN"/>
    <property type="match status" value="1"/>
</dbReference>
<organism evidence="2 3">
    <name type="scientific">Chlamydomonas reinhardtii</name>
    <name type="common">Chlamydomonas smithii</name>
    <dbReference type="NCBI Taxonomy" id="3055"/>
    <lineage>
        <taxon>Eukaryota</taxon>
        <taxon>Viridiplantae</taxon>
        <taxon>Chlorophyta</taxon>
        <taxon>core chlorophytes</taxon>
        <taxon>Chlorophyceae</taxon>
        <taxon>CS clade</taxon>
        <taxon>Chlamydomonadales</taxon>
        <taxon>Chlamydomonadaceae</taxon>
        <taxon>Chlamydomonas</taxon>
    </lineage>
</organism>
<dbReference type="Gramene" id="PNW80430">
    <property type="protein sequence ID" value="PNW80430"/>
    <property type="gene ID" value="CHLRE_07g317400v5"/>
</dbReference>
<evidence type="ECO:0000313" key="2">
    <source>
        <dbReference type="EMBL" id="PNW80430.1"/>
    </source>
</evidence>
<dbReference type="RefSeq" id="XP_042922472.1">
    <property type="nucleotide sequence ID" value="XM_043063904.1"/>
</dbReference>
<dbReference type="STRING" id="3055.A0A2K3DIT0"/>
<keyword evidence="3" id="KW-1185">Reference proteome</keyword>
<sequence length="329" mass="33572">MRPGIPLSRRLAVSCACQTDIPAEPSPPAYAGAAVEPLARVTAATAANLADLQRQQAALLVQVSALRCQAAEADALSAGRSHHVAELQLREQQLTAAVEALRRQAQAAVADMQHSVHACQAAGEEALVSLEADIRQLREARAGMVTELAQTQALLAGTVRALRLGRASLQARKAVDSALAGLVASAAIDNGVSGPQAVHHVRAVNCMSELCGRAEAMSAALLPVVAQLSAPVAAAQPRTAAGNDAPNSTAAPAVAATNAAMAAAAGAVAVDAATAAVAVAQLQAELRRVKSQLHERARKYAGVLKAVVAGKQLPGRCGCIRRPTWKATA</sequence>
<evidence type="ECO:0000313" key="3">
    <source>
        <dbReference type="Proteomes" id="UP000006906"/>
    </source>
</evidence>
<accession>A0A2K3DIT0</accession>
<dbReference type="EMBL" id="CM008968">
    <property type="protein sequence ID" value="PNW80430.1"/>
    <property type="molecule type" value="Genomic_DNA"/>
</dbReference>
<dbReference type="InParanoid" id="A0A2K3DIT0"/>
<dbReference type="OrthoDB" id="550440at2759"/>
<keyword evidence="1" id="KW-0175">Coiled coil</keyword>
<dbReference type="Proteomes" id="UP000006906">
    <property type="component" value="Chromosome 7"/>
</dbReference>
<protein>
    <submittedName>
        <fullName evidence="2">Uncharacterized protein</fullName>
    </submittedName>
</protein>
<proteinExistence type="predicted"/>